<dbReference type="InterPro" id="IPR029045">
    <property type="entry name" value="ClpP/crotonase-like_dom_sf"/>
</dbReference>
<evidence type="ECO:0008006" key="4">
    <source>
        <dbReference type="Google" id="ProtNLM"/>
    </source>
</evidence>
<proteinExistence type="predicted"/>
<gene>
    <name evidence="2" type="ORF">AJ80_09743</name>
</gene>
<name>A0A2B7WKC9_POLH7</name>
<reference evidence="2 3" key="1">
    <citation type="submission" date="2017-10" db="EMBL/GenBank/DDBJ databases">
        <title>Comparative genomics in systemic dimorphic fungi from Ajellomycetaceae.</title>
        <authorList>
            <person name="Munoz J.F."/>
            <person name="Mcewen J.G."/>
            <person name="Clay O.K."/>
            <person name="Cuomo C.A."/>
        </authorList>
    </citation>
    <scope>NUCLEOTIDE SEQUENCE [LARGE SCALE GENOMIC DNA]</scope>
    <source>
        <strain evidence="2 3">UAMH7299</strain>
    </source>
</reference>
<dbReference type="AlphaFoldDB" id="A0A2B7WKC9"/>
<feature type="region of interest" description="Disordered" evidence="1">
    <location>
        <begin position="1"/>
        <end position="25"/>
    </location>
</feature>
<evidence type="ECO:0000313" key="2">
    <source>
        <dbReference type="EMBL" id="PGG97082.1"/>
    </source>
</evidence>
<evidence type="ECO:0000313" key="3">
    <source>
        <dbReference type="Proteomes" id="UP000224634"/>
    </source>
</evidence>
<dbReference type="Gene3D" id="3.90.226.10">
    <property type="entry name" value="2-enoyl-CoA Hydratase, Chain A, domain 1"/>
    <property type="match status" value="1"/>
</dbReference>
<keyword evidence="3" id="KW-1185">Reference proteome</keyword>
<dbReference type="GO" id="GO:0006635">
    <property type="term" value="P:fatty acid beta-oxidation"/>
    <property type="evidence" value="ECO:0007669"/>
    <property type="project" value="TreeGrafter"/>
</dbReference>
<protein>
    <recommendedName>
        <fullName evidence="4">Enoyl-CoA hydratase</fullName>
    </recommendedName>
</protein>
<evidence type="ECO:0000256" key="1">
    <source>
        <dbReference type="SAM" id="MobiDB-lite"/>
    </source>
</evidence>
<dbReference type="FunFam" id="3.90.226.10:FF:000113">
    <property type="entry name" value="Enoyl-CoA hydratase/isomerase family protein (AFU_orthologue AFUA_2G14850)"/>
    <property type="match status" value="1"/>
</dbReference>
<accession>A0A2B7WKC9</accession>
<dbReference type="EMBL" id="PDNA01000334">
    <property type="protein sequence ID" value="PGG97082.1"/>
    <property type="molecule type" value="Genomic_DNA"/>
</dbReference>
<dbReference type="STRING" id="1447883.A0A2B7WKC9"/>
<sequence>MSYQNLTVTRIPNPPNITNKTSSSTRDDSHIYLITLQKAPENRITTAFAQEIIRALRDVERMVANAGKDENGVGVGAAVIIRGEGAKFWSTGLDLDEAERNPYANTDGFFPLLHTMLDFPYPTIALLNGHTFGGACPLALAHDYRIMNSRRGFLSMPPVDIGVHFPGIGYMARLKLRPNIARKMLLEAYKWTGKEALTDGIVDQIAEPEDMLGAAIEVARKWAPKGRMGVYGVLRQELWGEAARKFQSISYVHHRSTILPAKAKV</sequence>
<dbReference type="InterPro" id="IPR001753">
    <property type="entry name" value="Enoyl-CoA_hydra/iso"/>
</dbReference>
<feature type="compositionally biased region" description="Polar residues" evidence="1">
    <location>
        <begin position="1"/>
        <end position="24"/>
    </location>
</feature>
<dbReference type="CDD" id="cd06558">
    <property type="entry name" value="crotonase-like"/>
    <property type="match status" value="1"/>
</dbReference>
<organism evidence="2 3">
    <name type="scientific">Polytolypa hystricis (strain UAMH7299)</name>
    <dbReference type="NCBI Taxonomy" id="1447883"/>
    <lineage>
        <taxon>Eukaryota</taxon>
        <taxon>Fungi</taxon>
        <taxon>Dikarya</taxon>
        <taxon>Ascomycota</taxon>
        <taxon>Pezizomycotina</taxon>
        <taxon>Eurotiomycetes</taxon>
        <taxon>Eurotiomycetidae</taxon>
        <taxon>Onygenales</taxon>
        <taxon>Onygenales incertae sedis</taxon>
        <taxon>Polytolypa</taxon>
    </lineage>
</organism>
<dbReference type="GO" id="GO:0004165">
    <property type="term" value="F:delta(3)-delta(2)-enoyl-CoA isomerase activity"/>
    <property type="evidence" value="ECO:0007669"/>
    <property type="project" value="TreeGrafter"/>
</dbReference>
<dbReference type="PANTHER" id="PTHR11941">
    <property type="entry name" value="ENOYL-COA HYDRATASE-RELATED"/>
    <property type="match status" value="1"/>
</dbReference>
<dbReference type="Pfam" id="PF00378">
    <property type="entry name" value="ECH_1"/>
    <property type="match status" value="1"/>
</dbReference>
<dbReference type="OrthoDB" id="1696280at2759"/>
<dbReference type="GO" id="GO:0005777">
    <property type="term" value="C:peroxisome"/>
    <property type="evidence" value="ECO:0007669"/>
    <property type="project" value="TreeGrafter"/>
</dbReference>
<dbReference type="PANTHER" id="PTHR11941:SF75">
    <property type="entry name" value="ENOYL-COA HYDRATASE_ISOMERASE FAMILY PROTEIN"/>
    <property type="match status" value="1"/>
</dbReference>
<comment type="caution">
    <text evidence="2">The sequence shown here is derived from an EMBL/GenBank/DDBJ whole genome shotgun (WGS) entry which is preliminary data.</text>
</comment>
<dbReference type="SUPFAM" id="SSF52096">
    <property type="entry name" value="ClpP/crotonase"/>
    <property type="match status" value="1"/>
</dbReference>
<dbReference type="Proteomes" id="UP000224634">
    <property type="component" value="Unassembled WGS sequence"/>
</dbReference>